<dbReference type="EMBL" id="JARYMX010000005">
    <property type="protein sequence ID" value="KAJ9546455.1"/>
    <property type="molecule type" value="Genomic_DNA"/>
</dbReference>
<comment type="caution">
    <text evidence="3">The sequence shown here is derived from an EMBL/GenBank/DDBJ whole genome shotgun (WGS) entry which is preliminary data.</text>
</comment>
<reference evidence="3" key="1">
    <citation type="submission" date="2023-03" db="EMBL/GenBank/DDBJ databases">
        <title>Chromosome-scale reference genome and RAD-based genetic map of yellow starthistle (Centaurea solstitialis) reveal putative structural variation and QTLs associated with invader traits.</title>
        <authorList>
            <person name="Reatini B."/>
            <person name="Cang F.A."/>
            <person name="Jiang Q."/>
            <person name="Mckibben M.T.W."/>
            <person name="Barker M.S."/>
            <person name="Rieseberg L.H."/>
            <person name="Dlugosch K.M."/>
        </authorList>
    </citation>
    <scope>NUCLEOTIDE SEQUENCE</scope>
    <source>
        <strain evidence="3">CAN-66</strain>
        <tissue evidence="3">Leaf</tissue>
    </source>
</reference>
<dbReference type="Pfam" id="PF03732">
    <property type="entry name" value="Retrotrans_gag"/>
    <property type="match status" value="1"/>
</dbReference>
<dbReference type="AlphaFoldDB" id="A0AA38WBY8"/>
<organism evidence="3 4">
    <name type="scientific">Centaurea solstitialis</name>
    <name type="common">yellow star-thistle</name>
    <dbReference type="NCBI Taxonomy" id="347529"/>
    <lineage>
        <taxon>Eukaryota</taxon>
        <taxon>Viridiplantae</taxon>
        <taxon>Streptophyta</taxon>
        <taxon>Embryophyta</taxon>
        <taxon>Tracheophyta</taxon>
        <taxon>Spermatophyta</taxon>
        <taxon>Magnoliopsida</taxon>
        <taxon>eudicotyledons</taxon>
        <taxon>Gunneridae</taxon>
        <taxon>Pentapetalae</taxon>
        <taxon>asterids</taxon>
        <taxon>campanulids</taxon>
        <taxon>Asterales</taxon>
        <taxon>Asteraceae</taxon>
        <taxon>Carduoideae</taxon>
        <taxon>Cardueae</taxon>
        <taxon>Centaureinae</taxon>
        <taxon>Centaurea</taxon>
    </lineage>
</organism>
<feature type="region of interest" description="Disordered" evidence="1">
    <location>
        <begin position="150"/>
        <end position="170"/>
    </location>
</feature>
<gene>
    <name evidence="3" type="ORF">OSB04_018998</name>
</gene>
<proteinExistence type="predicted"/>
<feature type="domain" description="Retrotransposon gag" evidence="2">
    <location>
        <begin position="257"/>
        <end position="337"/>
    </location>
</feature>
<dbReference type="Proteomes" id="UP001172457">
    <property type="component" value="Chromosome 5"/>
</dbReference>
<keyword evidence="4" id="KW-1185">Reference proteome</keyword>
<evidence type="ECO:0000259" key="2">
    <source>
        <dbReference type="Pfam" id="PF03732"/>
    </source>
</evidence>
<accession>A0AA38WBY8</accession>
<evidence type="ECO:0000256" key="1">
    <source>
        <dbReference type="SAM" id="MobiDB-lite"/>
    </source>
</evidence>
<protein>
    <recommendedName>
        <fullName evidence="2">Retrotransposon gag domain-containing protein</fullName>
    </recommendedName>
</protein>
<evidence type="ECO:0000313" key="4">
    <source>
        <dbReference type="Proteomes" id="UP001172457"/>
    </source>
</evidence>
<dbReference type="PANTHER" id="PTHR33223:SF6">
    <property type="entry name" value="CCHC-TYPE DOMAIN-CONTAINING PROTEIN"/>
    <property type="match status" value="1"/>
</dbReference>
<evidence type="ECO:0000313" key="3">
    <source>
        <dbReference type="EMBL" id="KAJ9546455.1"/>
    </source>
</evidence>
<dbReference type="InterPro" id="IPR005162">
    <property type="entry name" value="Retrotrans_gag_dom"/>
</dbReference>
<name>A0AA38WBY8_9ASTR</name>
<sequence>MKKKDRGTIRNRYPLPEMDDLIDQLQEAAWLLKLIFVRSSEFRMQSYVMLAGVVPGTFHRPISGTKSCLLQRSIKGERRATVLKRDEARASIGFLESSNWTNSFVYCVKGIRGDHITCLCGLRSVGVANYLSVGTLSQRGQADHFGSTWSTRKENGWKSTSNPPPRENTIKIADDKDRGIREYVTPEFSLLNSSVLATNLTAQSFEPKQLMFTMLGTIGQFSGHNSDDPHLHLRSYLEVVDSFRARGVDQETMRLLFFTYSLKDKAKDWLSSQPPHSITSWDDLVTKFLKKYFPPTRNAKLRNAISMFSQEPDESVSDAWERYKDLLRKCPHHGIPHCIQWSWVVVEKVLPKVSGKYCSKFELVRKRHKCWCLHFLVQSQKESMGPHLHNSCPFFKSSKSLPKSSQSTS</sequence>
<dbReference type="PANTHER" id="PTHR33223">
    <property type="entry name" value="CCHC-TYPE DOMAIN-CONTAINING PROTEIN"/>
    <property type="match status" value="1"/>
</dbReference>